<sequence length="71" mass="8371">MRIKKMISQHRRDFQAIYQCEHCEFEEKSSGYDDSFFHKNVIPKMVCKSCGLSAAQDYTPRETKYNDSVTI</sequence>
<protein>
    <submittedName>
        <fullName evidence="1">Uncharacterized protein</fullName>
    </submittedName>
</protein>
<dbReference type="GeneID" id="26627429"/>
<evidence type="ECO:0000313" key="1">
    <source>
        <dbReference type="EMBL" id="AJD81915.1"/>
    </source>
</evidence>
<dbReference type="EMBL" id="KP202158">
    <property type="protein sequence ID" value="AJD81915.1"/>
    <property type="molecule type" value="Genomic_DNA"/>
</dbReference>
<dbReference type="KEGG" id="vg:26627429"/>
<proteinExistence type="predicted"/>
<accession>A0A0B5A2Q3</accession>
<name>A0A0B5A2Q3_9CAUD</name>
<reference evidence="1 2" key="1">
    <citation type="submission" date="2014-11" db="EMBL/GenBank/DDBJ databases">
        <title>Complete genome sequence of vB_YenM_TG1, a broad host range bacteriophage which infects Yersinia enterocolitica.</title>
        <authorList>
            <person name="Leon-Velarde C.G."/>
            <person name="Kropinski A.M."/>
            <person name="Chen S."/>
            <person name="Griffiths M.W."/>
            <person name="Odumeru J.A."/>
        </authorList>
    </citation>
    <scope>NUCLEOTIDE SEQUENCE [LARGE SCALE GENOMIC DNA]</scope>
</reference>
<keyword evidence="2" id="KW-1185">Reference proteome</keyword>
<dbReference type="RefSeq" id="YP_009200366.1">
    <property type="nucleotide sequence ID" value="NC_028820.1"/>
</dbReference>
<dbReference type="Proteomes" id="UP000031805">
    <property type="component" value="Segment"/>
</dbReference>
<gene>
    <name evidence="1" type="ORF">YenMTG1_105</name>
</gene>
<evidence type="ECO:0000313" key="2">
    <source>
        <dbReference type="Proteomes" id="UP000031805"/>
    </source>
</evidence>
<organism evidence="1 2">
    <name type="scientific">Yersinia phage vB_YenM_TG1</name>
    <dbReference type="NCBI Taxonomy" id="1589265"/>
    <lineage>
        <taxon>Viruses</taxon>
        <taxon>Duplodnaviria</taxon>
        <taxon>Heunggongvirae</taxon>
        <taxon>Uroviricota</taxon>
        <taxon>Caudoviricetes</taxon>
        <taxon>Pantevenvirales</taxon>
        <taxon>Straboviridae</taxon>
        <taxon>Tevenvirinae</taxon>
        <taxon>Tegunavirus</taxon>
        <taxon>Tegunavirus yenmtg1</taxon>
    </lineage>
</organism>